<accession>X0RT50</accession>
<organism evidence="1">
    <name type="scientific">marine sediment metagenome</name>
    <dbReference type="NCBI Taxonomy" id="412755"/>
    <lineage>
        <taxon>unclassified sequences</taxon>
        <taxon>metagenomes</taxon>
        <taxon>ecological metagenomes</taxon>
    </lineage>
</organism>
<dbReference type="AlphaFoldDB" id="X0RT50"/>
<sequence>KGDKEKTILFDITAVKGKKELEKGQKVKYKTLPRERIALYVKLI</sequence>
<name>X0RT50_9ZZZZ</name>
<feature type="non-terminal residue" evidence="1">
    <location>
        <position position="1"/>
    </location>
</feature>
<reference evidence="1" key="1">
    <citation type="journal article" date="2014" name="Front. Microbiol.">
        <title>High frequency of phylogenetically diverse reductive dehalogenase-homologous genes in deep subseafloor sedimentary metagenomes.</title>
        <authorList>
            <person name="Kawai M."/>
            <person name="Futagami T."/>
            <person name="Toyoda A."/>
            <person name="Takaki Y."/>
            <person name="Nishi S."/>
            <person name="Hori S."/>
            <person name="Arai W."/>
            <person name="Tsubouchi T."/>
            <person name="Morono Y."/>
            <person name="Uchiyama I."/>
            <person name="Ito T."/>
            <person name="Fujiyama A."/>
            <person name="Inagaki F."/>
            <person name="Takami H."/>
        </authorList>
    </citation>
    <scope>NUCLEOTIDE SEQUENCE</scope>
    <source>
        <strain evidence="1">Expedition CK06-06</strain>
    </source>
</reference>
<proteinExistence type="predicted"/>
<evidence type="ECO:0000313" key="1">
    <source>
        <dbReference type="EMBL" id="GAF71943.1"/>
    </source>
</evidence>
<gene>
    <name evidence="1" type="ORF">S01H1_17428</name>
</gene>
<comment type="caution">
    <text evidence="1">The sequence shown here is derived from an EMBL/GenBank/DDBJ whole genome shotgun (WGS) entry which is preliminary data.</text>
</comment>
<protein>
    <submittedName>
        <fullName evidence="1">Uncharacterized protein</fullName>
    </submittedName>
</protein>
<dbReference type="EMBL" id="BARS01009246">
    <property type="protein sequence ID" value="GAF71943.1"/>
    <property type="molecule type" value="Genomic_DNA"/>
</dbReference>